<accession>A0A8S5TTM4</accession>
<organism evidence="1">
    <name type="scientific">Siphoviridae sp. ct5jB2</name>
    <dbReference type="NCBI Taxonomy" id="2825337"/>
    <lineage>
        <taxon>Viruses</taxon>
        <taxon>Duplodnaviria</taxon>
        <taxon>Heunggongvirae</taxon>
        <taxon>Uroviricota</taxon>
        <taxon>Caudoviricetes</taxon>
    </lineage>
</organism>
<dbReference type="EMBL" id="BK015927">
    <property type="protein sequence ID" value="DAF85536.1"/>
    <property type="molecule type" value="Genomic_DNA"/>
</dbReference>
<proteinExistence type="predicted"/>
<reference evidence="1" key="1">
    <citation type="journal article" date="2021" name="Proc. Natl. Acad. Sci. U.S.A.">
        <title>A Catalog of Tens of Thousands of Viruses from Human Metagenomes Reveals Hidden Associations with Chronic Diseases.</title>
        <authorList>
            <person name="Tisza M.J."/>
            <person name="Buck C.B."/>
        </authorList>
    </citation>
    <scope>NUCLEOTIDE SEQUENCE</scope>
    <source>
        <strain evidence="1">Ct5jB2</strain>
    </source>
</reference>
<name>A0A8S5TTM4_9CAUD</name>
<sequence length="41" mass="5028">MSQGISWIGIDFLKKIGYNSNRNFMRLYNRNESKYSDYNFR</sequence>
<evidence type="ECO:0000313" key="1">
    <source>
        <dbReference type="EMBL" id="DAF85536.1"/>
    </source>
</evidence>
<protein>
    <submittedName>
        <fullName evidence="1">Uncharacterized protein</fullName>
    </submittedName>
</protein>